<evidence type="ECO:0000256" key="1">
    <source>
        <dbReference type="SAM" id="MobiDB-lite"/>
    </source>
</evidence>
<name>A0ABN9QH61_9DINO</name>
<feature type="region of interest" description="Disordered" evidence="1">
    <location>
        <begin position="1"/>
        <end position="28"/>
    </location>
</feature>
<proteinExistence type="predicted"/>
<organism evidence="2 3">
    <name type="scientific">Prorocentrum cordatum</name>
    <dbReference type="NCBI Taxonomy" id="2364126"/>
    <lineage>
        <taxon>Eukaryota</taxon>
        <taxon>Sar</taxon>
        <taxon>Alveolata</taxon>
        <taxon>Dinophyceae</taxon>
        <taxon>Prorocentrales</taxon>
        <taxon>Prorocentraceae</taxon>
        <taxon>Prorocentrum</taxon>
    </lineage>
</organism>
<comment type="caution">
    <text evidence="2">The sequence shown here is derived from an EMBL/GenBank/DDBJ whole genome shotgun (WGS) entry which is preliminary data.</text>
</comment>
<reference evidence="2" key="1">
    <citation type="submission" date="2023-10" db="EMBL/GenBank/DDBJ databases">
        <authorList>
            <person name="Chen Y."/>
            <person name="Shah S."/>
            <person name="Dougan E. K."/>
            <person name="Thang M."/>
            <person name="Chan C."/>
        </authorList>
    </citation>
    <scope>NUCLEOTIDE SEQUENCE [LARGE SCALE GENOMIC DNA]</scope>
</reference>
<keyword evidence="3" id="KW-1185">Reference proteome</keyword>
<sequence>MVAWLPWPPRERRRREEGKEDRPKIVGKEGIKREATNSAEAFGSRHGMARALTRHALTIEERMTRALSLDALIFCELNACVATATRGPSAWLRESGADRQNQGAAWPLQLAAAAWDKVHAR</sequence>
<evidence type="ECO:0000313" key="2">
    <source>
        <dbReference type="EMBL" id="CAK0805342.1"/>
    </source>
</evidence>
<dbReference type="EMBL" id="CAUYUJ010003435">
    <property type="protein sequence ID" value="CAK0805342.1"/>
    <property type="molecule type" value="Genomic_DNA"/>
</dbReference>
<evidence type="ECO:0000313" key="3">
    <source>
        <dbReference type="Proteomes" id="UP001189429"/>
    </source>
</evidence>
<protein>
    <submittedName>
        <fullName evidence="2">Uncharacterized protein</fullName>
    </submittedName>
</protein>
<dbReference type="Proteomes" id="UP001189429">
    <property type="component" value="Unassembled WGS sequence"/>
</dbReference>
<feature type="compositionally biased region" description="Basic and acidic residues" evidence="1">
    <location>
        <begin position="14"/>
        <end position="28"/>
    </location>
</feature>
<gene>
    <name evidence="2" type="ORF">PCOR1329_LOCUS11864</name>
</gene>
<accession>A0ABN9QH61</accession>